<name>V2WJ63_MONRO</name>
<evidence type="ECO:0000313" key="2">
    <source>
        <dbReference type="Proteomes" id="UP000017559"/>
    </source>
</evidence>
<reference evidence="1 2" key="1">
    <citation type="journal article" date="2014" name="BMC Genomics">
        <title>Genome and secretome analysis of the hemibiotrophic fungal pathogen, Moniliophthora roreri, which causes frosty pod rot disease of cacao: mechanisms of the biotrophic and necrotrophic phases.</title>
        <authorList>
            <person name="Meinhardt L.W."/>
            <person name="Costa G.G.L."/>
            <person name="Thomazella D.P.T."/>
            <person name="Teixeira P.J.P.L."/>
            <person name="Carazzolle M.F."/>
            <person name="Schuster S.C."/>
            <person name="Carlson J.E."/>
            <person name="Guiltinan M.J."/>
            <person name="Mieczkowski P."/>
            <person name="Farmer A."/>
            <person name="Ramaraj T."/>
            <person name="Crozier J."/>
            <person name="Davis R.E."/>
            <person name="Shao J."/>
            <person name="Melnick R.L."/>
            <person name="Pereira G.A.G."/>
            <person name="Bailey B.A."/>
        </authorList>
    </citation>
    <scope>NUCLEOTIDE SEQUENCE [LARGE SCALE GENOMIC DNA]</scope>
    <source>
        <strain evidence="1 2">MCA 2997</strain>
    </source>
</reference>
<dbReference type="KEGG" id="mrr:Moror_15561"/>
<comment type="caution">
    <text evidence="1">The sequence shown here is derived from an EMBL/GenBank/DDBJ whole genome shotgun (WGS) entry which is preliminary data.</text>
</comment>
<evidence type="ECO:0000313" key="1">
    <source>
        <dbReference type="EMBL" id="ESK80601.1"/>
    </source>
</evidence>
<accession>V2WJ63</accession>
<sequence>MHPKEVKSILCFGPRVARTEVDLEFVNKGGVALHPEWPWSWPSAENVVLEPLGCVALKEGQGKYDFGGVRLKAFRLVVEVEGKRG</sequence>
<dbReference type="EMBL" id="AWSO01003274">
    <property type="protein sequence ID" value="ESK80601.1"/>
    <property type="molecule type" value="Genomic_DNA"/>
</dbReference>
<dbReference type="AlphaFoldDB" id="V2WJ63"/>
<gene>
    <name evidence="1" type="ORF">Moror_15561</name>
</gene>
<keyword evidence="2" id="KW-1185">Reference proteome</keyword>
<proteinExistence type="predicted"/>
<dbReference type="Proteomes" id="UP000017559">
    <property type="component" value="Unassembled WGS sequence"/>
</dbReference>
<protein>
    <submittedName>
        <fullName evidence="1">Uncharacterized protein</fullName>
    </submittedName>
</protein>
<dbReference type="HOGENOM" id="CLU_2513149_0_0_1"/>
<organism evidence="1 2">
    <name type="scientific">Moniliophthora roreri (strain MCA 2997)</name>
    <name type="common">Cocoa frosty pod rot fungus</name>
    <name type="synonym">Crinipellis roreri</name>
    <dbReference type="NCBI Taxonomy" id="1381753"/>
    <lineage>
        <taxon>Eukaryota</taxon>
        <taxon>Fungi</taxon>
        <taxon>Dikarya</taxon>
        <taxon>Basidiomycota</taxon>
        <taxon>Agaricomycotina</taxon>
        <taxon>Agaricomycetes</taxon>
        <taxon>Agaricomycetidae</taxon>
        <taxon>Agaricales</taxon>
        <taxon>Marasmiineae</taxon>
        <taxon>Marasmiaceae</taxon>
        <taxon>Moniliophthora</taxon>
    </lineage>
</organism>